<keyword evidence="1" id="KW-0813">Transport</keyword>
<evidence type="ECO:0000256" key="1">
    <source>
        <dbReference type="ARBA" id="ARBA00022448"/>
    </source>
</evidence>
<dbReference type="PROSITE" id="PS50893">
    <property type="entry name" value="ABC_TRANSPORTER_2"/>
    <property type="match status" value="1"/>
</dbReference>
<dbReference type="PANTHER" id="PTHR42939">
    <property type="entry name" value="ABC TRANSPORTER ATP-BINDING PROTEIN ALBC-RELATED"/>
    <property type="match status" value="1"/>
</dbReference>
<dbReference type="InterPro" id="IPR051782">
    <property type="entry name" value="ABC_Transporter_VariousFunc"/>
</dbReference>
<reference evidence="5" key="1">
    <citation type="journal article" date="2021" name="PeerJ">
        <title>Extensive microbial diversity within the chicken gut microbiome revealed by metagenomics and culture.</title>
        <authorList>
            <person name="Gilroy R."/>
            <person name="Ravi A."/>
            <person name="Getino M."/>
            <person name="Pursley I."/>
            <person name="Horton D.L."/>
            <person name="Alikhan N.F."/>
            <person name="Baker D."/>
            <person name="Gharbi K."/>
            <person name="Hall N."/>
            <person name="Watson M."/>
            <person name="Adriaenssens E.M."/>
            <person name="Foster-Nyarko E."/>
            <person name="Jarju S."/>
            <person name="Secka A."/>
            <person name="Antonio M."/>
            <person name="Oren A."/>
            <person name="Chaudhuri R.R."/>
            <person name="La Ragione R."/>
            <person name="Hildebrand F."/>
            <person name="Pallen M.J."/>
        </authorList>
    </citation>
    <scope>NUCLEOTIDE SEQUENCE</scope>
    <source>
        <strain evidence="5">421</strain>
    </source>
</reference>
<dbReference type="AlphaFoldDB" id="A0A9D1REI5"/>
<proteinExistence type="predicted"/>
<dbReference type="GO" id="GO:0005524">
    <property type="term" value="F:ATP binding"/>
    <property type="evidence" value="ECO:0007669"/>
    <property type="project" value="UniProtKB-KW"/>
</dbReference>
<protein>
    <submittedName>
        <fullName evidence="5">ABC transporter ATP-binding protein</fullName>
    </submittedName>
</protein>
<dbReference type="InterPro" id="IPR003593">
    <property type="entry name" value="AAA+_ATPase"/>
</dbReference>
<dbReference type="Proteomes" id="UP000824205">
    <property type="component" value="Unassembled WGS sequence"/>
</dbReference>
<dbReference type="SMART" id="SM00382">
    <property type="entry name" value="AAA"/>
    <property type="match status" value="1"/>
</dbReference>
<dbReference type="EMBL" id="DXGE01000027">
    <property type="protein sequence ID" value="HIW86117.1"/>
    <property type="molecule type" value="Genomic_DNA"/>
</dbReference>
<sequence>MIQIKELTKCFGETKALSGISLDISDGSVFGLVGSNGAGKSTLLRVLSGIYQADGGSALIDGETPFENIKIKDRLAFVSDFPYFYPGATLDSMACYYKEAYSQWNDFRYSNLKSVFPLIASQKISSMSKGMQRQAAIILALSHAPKYIFFDEIFDGLDPVIRELVKKILIEYISVTKATVVIASHNLRELEGFCDHIGLLHMGGVLLEKDIDSEAAGIFRAQFVMEPADFEEIRNRLRIVNEVHQGKMIQLTVKGEEEEIRRVIESKSPAFFEALPLTLEELFISEMEGAGYEINKLFS</sequence>
<keyword evidence="3 5" id="KW-0067">ATP-binding</keyword>
<evidence type="ECO:0000256" key="3">
    <source>
        <dbReference type="ARBA" id="ARBA00022840"/>
    </source>
</evidence>
<dbReference type="InterPro" id="IPR003439">
    <property type="entry name" value="ABC_transporter-like_ATP-bd"/>
</dbReference>
<evidence type="ECO:0000313" key="5">
    <source>
        <dbReference type="EMBL" id="HIW86117.1"/>
    </source>
</evidence>
<evidence type="ECO:0000256" key="2">
    <source>
        <dbReference type="ARBA" id="ARBA00022741"/>
    </source>
</evidence>
<reference evidence="5" key="2">
    <citation type="submission" date="2021-04" db="EMBL/GenBank/DDBJ databases">
        <authorList>
            <person name="Gilroy R."/>
        </authorList>
    </citation>
    <scope>NUCLEOTIDE SEQUENCE</scope>
    <source>
        <strain evidence="5">421</strain>
    </source>
</reference>
<dbReference type="SUPFAM" id="SSF52540">
    <property type="entry name" value="P-loop containing nucleoside triphosphate hydrolases"/>
    <property type="match status" value="1"/>
</dbReference>
<gene>
    <name evidence="5" type="ORF">IAA48_06425</name>
</gene>
<organism evidence="5 6">
    <name type="scientific">Candidatus Eubacterium faecipullorum</name>
    <dbReference type="NCBI Taxonomy" id="2838571"/>
    <lineage>
        <taxon>Bacteria</taxon>
        <taxon>Bacillati</taxon>
        <taxon>Bacillota</taxon>
        <taxon>Clostridia</taxon>
        <taxon>Eubacteriales</taxon>
        <taxon>Eubacteriaceae</taxon>
        <taxon>Eubacterium</taxon>
    </lineage>
</organism>
<dbReference type="GO" id="GO:0016887">
    <property type="term" value="F:ATP hydrolysis activity"/>
    <property type="evidence" value="ECO:0007669"/>
    <property type="project" value="InterPro"/>
</dbReference>
<dbReference type="CDD" id="cd03230">
    <property type="entry name" value="ABC_DR_subfamily_A"/>
    <property type="match status" value="1"/>
</dbReference>
<accession>A0A9D1REI5</accession>
<dbReference type="InterPro" id="IPR027417">
    <property type="entry name" value="P-loop_NTPase"/>
</dbReference>
<feature type="domain" description="ABC transporter" evidence="4">
    <location>
        <begin position="2"/>
        <end position="227"/>
    </location>
</feature>
<evidence type="ECO:0000259" key="4">
    <source>
        <dbReference type="PROSITE" id="PS50893"/>
    </source>
</evidence>
<dbReference type="PANTHER" id="PTHR42939:SF1">
    <property type="entry name" value="ABC TRANSPORTER ATP-BINDING PROTEIN ALBC-RELATED"/>
    <property type="match status" value="1"/>
</dbReference>
<dbReference type="Gene3D" id="3.40.50.300">
    <property type="entry name" value="P-loop containing nucleotide triphosphate hydrolases"/>
    <property type="match status" value="1"/>
</dbReference>
<name>A0A9D1REI5_9FIRM</name>
<evidence type="ECO:0000313" key="6">
    <source>
        <dbReference type="Proteomes" id="UP000824205"/>
    </source>
</evidence>
<comment type="caution">
    <text evidence="5">The sequence shown here is derived from an EMBL/GenBank/DDBJ whole genome shotgun (WGS) entry which is preliminary data.</text>
</comment>
<dbReference type="Pfam" id="PF00005">
    <property type="entry name" value="ABC_tran"/>
    <property type="match status" value="1"/>
</dbReference>
<keyword evidence="2" id="KW-0547">Nucleotide-binding</keyword>